<name>A0A2S9PV15_9ACTN</name>
<dbReference type="EMBL" id="PVLV01000223">
    <property type="protein sequence ID" value="PRH78262.1"/>
    <property type="molecule type" value="Genomic_DNA"/>
</dbReference>
<comment type="caution">
    <text evidence="1">The sequence shown here is derived from an EMBL/GenBank/DDBJ whole genome shotgun (WGS) entry which is preliminary data.</text>
</comment>
<sequence length="141" mass="15439">MSDRCTWCGSVISAKDGRRYCPRPRSCRQAAYRNRKRAAAAFRARIALLQIGGEIRGRCEALEQALADVVDSRHAAPGLHSTAAADFASLTRELIRAAVVADRAAGATWEEIGRPHGLTADAARARWGHLRLIWPPERPSP</sequence>
<proteinExistence type="predicted"/>
<reference evidence="1 2" key="1">
    <citation type="submission" date="2018-03" db="EMBL/GenBank/DDBJ databases">
        <title>Novel Streptomyces sp. from soil.</title>
        <authorList>
            <person name="Tan G.Y.A."/>
            <person name="Lee Z.Y."/>
        </authorList>
    </citation>
    <scope>NUCLEOTIDE SEQUENCE [LARGE SCALE GENOMIC DNA]</scope>
    <source>
        <strain evidence="1 2">ST5x</strain>
    </source>
</reference>
<organism evidence="1 2">
    <name type="scientific">Streptomyces solincola</name>
    <dbReference type="NCBI Taxonomy" id="2100817"/>
    <lineage>
        <taxon>Bacteria</taxon>
        <taxon>Bacillati</taxon>
        <taxon>Actinomycetota</taxon>
        <taxon>Actinomycetes</taxon>
        <taxon>Kitasatosporales</taxon>
        <taxon>Streptomycetaceae</taxon>
        <taxon>Streptomyces</taxon>
    </lineage>
</organism>
<gene>
    <name evidence="1" type="ORF">C6N75_15855</name>
</gene>
<evidence type="ECO:0000313" key="1">
    <source>
        <dbReference type="EMBL" id="PRH78262.1"/>
    </source>
</evidence>
<accession>A0A2S9PV15</accession>
<evidence type="ECO:0000313" key="2">
    <source>
        <dbReference type="Proteomes" id="UP000239322"/>
    </source>
</evidence>
<protein>
    <submittedName>
        <fullName evidence="1">Uncharacterized protein</fullName>
    </submittedName>
</protein>
<dbReference type="Proteomes" id="UP000239322">
    <property type="component" value="Unassembled WGS sequence"/>
</dbReference>
<keyword evidence="2" id="KW-1185">Reference proteome</keyword>
<dbReference type="AlphaFoldDB" id="A0A2S9PV15"/>